<comment type="caution">
    <text evidence="3">The sequence shown here is derived from an EMBL/GenBank/DDBJ whole genome shotgun (WGS) entry which is preliminary data.</text>
</comment>
<organism evidence="3 4">
    <name type="scientific">Mixia osmundae (strain CBS 9802 / IAM 14324 / JCM 22182 / KY 12970)</name>
    <dbReference type="NCBI Taxonomy" id="764103"/>
    <lineage>
        <taxon>Eukaryota</taxon>
        <taxon>Fungi</taxon>
        <taxon>Dikarya</taxon>
        <taxon>Basidiomycota</taxon>
        <taxon>Pucciniomycotina</taxon>
        <taxon>Mixiomycetes</taxon>
        <taxon>Mixiales</taxon>
        <taxon>Mixiaceae</taxon>
        <taxon>Mixia</taxon>
    </lineage>
</organism>
<feature type="region of interest" description="Disordered" evidence="1">
    <location>
        <begin position="18"/>
        <end position="37"/>
    </location>
</feature>
<dbReference type="InParanoid" id="G7DVW7"/>
<gene>
    <name evidence="3" type="primary">Mo01381</name>
    <name evidence="3" type="ORF">E5Q_01381</name>
</gene>
<dbReference type="Pfam" id="PF03407">
    <property type="entry name" value="Nucleotid_trans"/>
    <property type="match status" value="1"/>
</dbReference>
<dbReference type="HOGENOM" id="CLU_485781_0_0_1"/>
<evidence type="ECO:0000259" key="2">
    <source>
        <dbReference type="Pfam" id="PF03407"/>
    </source>
</evidence>
<evidence type="ECO:0000313" key="4">
    <source>
        <dbReference type="Proteomes" id="UP000009131"/>
    </source>
</evidence>
<reference evidence="3 4" key="1">
    <citation type="journal article" date="2011" name="J. Gen. Appl. Microbiol.">
        <title>Draft genome sequencing of the enigmatic basidiomycete Mixia osmundae.</title>
        <authorList>
            <person name="Nishida H."/>
            <person name="Nagatsuka Y."/>
            <person name="Sugiyama J."/>
        </authorList>
    </citation>
    <scope>NUCLEOTIDE SEQUENCE [LARGE SCALE GENOMIC DNA]</scope>
    <source>
        <strain evidence="4">CBS 9802 / IAM 14324 / JCM 22182 / KY 12970</strain>
    </source>
</reference>
<name>G7DVW7_MIXOS</name>
<sequence>MLDTLPAPRTELADRFLTARRSAAPRPSTTDASFSPIFGKDRRQRSSLLAAMSTFGKPQIRLLGIVGVLIVLLWATSGQDELLITGMLSEEAREARRQPKTPSKVSQAFDTLSSYNPLRTAPREIARYASYDFTSAIAGGRSSAITLELFLAERVGPPIRTRPIWLTLADGDYLTHSVPHLVVYLNKLASGTLPKAKARTLGEADPVFTAQPEEGKGLQFMLVLCLSDFCMQHSREKGYMAYRYDDTKNQDAAYLKSLILQHLAEAGYPVIFLDGDAFARNDVFQYMYPLDDDTIDLQIQDEHRIGLTNIGFFQQAGNERIAELWRQVVHEVDVNHKWDQDAFNVLLNASASRLDTKDGTRKSRFTSPGGVQTYVLDQKRFWAGHYYHLRGALPPEAILVHMTCTDNKWLKFMIPAAHGYWQDANHYYSQPPKILTTPTLFGTKPVLIQQLRLLLAAAQASGRAFVPPARTIVISDEYPTVPDRTYINPMAPPRDSKAGKLEHAMHMRNFWSVVDIHKVAEDTNVTLLEPNYIMHALANVQPDSPHFSALTHPADFDLSFSKTYAEMIKRLSEAPHVDEPVLNIIDSMRVSELWQLPASIPPLKLCGKIEIEPYCTTLCRPADN</sequence>
<feature type="domain" description="Nucleotide-diphospho-sugar transferase" evidence="2">
    <location>
        <begin position="241"/>
        <end position="408"/>
    </location>
</feature>
<dbReference type="InterPro" id="IPR005069">
    <property type="entry name" value="Nucl-diP-sugar_transferase"/>
</dbReference>
<proteinExistence type="predicted"/>
<keyword evidence="4" id="KW-1185">Reference proteome</keyword>
<protein>
    <recommendedName>
        <fullName evidence="2">Nucleotide-diphospho-sugar transferase domain-containing protein</fullName>
    </recommendedName>
</protein>
<accession>G7DVW7</accession>
<evidence type="ECO:0000313" key="3">
    <source>
        <dbReference type="EMBL" id="GAA94727.1"/>
    </source>
</evidence>
<dbReference type="RefSeq" id="XP_014568161.1">
    <property type="nucleotide sequence ID" value="XM_014712675.1"/>
</dbReference>
<dbReference type="AlphaFoldDB" id="G7DVW7"/>
<reference evidence="3 4" key="2">
    <citation type="journal article" date="2012" name="Open Biol.">
        <title>Characteristics of nucleosomes and linker DNA regions on the genome of the basidiomycete Mixia osmundae revealed by mono- and dinucleosome mapping.</title>
        <authorList>
            <person name="Nishida H."/>
            <person name="Kondo S."/>
            <person name="Matsumoto T."/>
            <person name="Suzuki Y."/>
            <person name="Yoshikawa H."/>
            <person name="Taylor T.D."/>
            <person name="Sugiyama J."/>
        </authorList>
    </citation>
    <scope>NUCLEOTIDE SEQUENCE [LARGE SCALE GENOMIC DNA]</scope>
    <source>
        <strain evidence="4">CBS 9802 / IAM 14324 / JCM 22182 / KY 12970</strain>
    </source>
</reference>
<dbReference type="EMBL" id="BABT02000046">
    <property type="protein sequence ID" value="GAA94727.1"/>
    <property type="molecule type" value="Genomic_DNA"/>
</dbReference>
<evidence type="ECO:0000256" key="1">
    <source>
        <dbReference type="SAM" id="MobiDB-lite"/>
    </source>
</evidence>
<dbReference type="OrthoDB" id="2524025at2759"/>
<dbReference type="Proteomes" id="UP000009131">
    <property type="component" value="Unassembled WGS sequence"/>
</dbReference>